<comment type="caution">
    <text evidence="2">The sequence shown here is derived from an EMBL/GenBank/DDBJ whole genome shotgun (WGS) entry which is preliminary data.</text>
</comment>
<organism evidence="2 3">
    <name type="scientific">Liparis tanakae</name>
    <name type="common">Tanaka's snailfish</name>
    <dbReference type="NCBI Taxonomy" id="230148"/>
    <lineage>
        <taxon>Eukaryota</taxon>
        <taxon>Metazoa</taxon>
        <taxon>Chordata</taxon>
        <taxon>Craniata</taxon>
        <taxon>Vertebrata</taxon>
        <taxon>Euteleostomi</taxon>
        <taxon>Actinopterygii</taxon>
        <taxon>Neopterygii</taxon>
        <taxon>Teleostei</taxon>
        <taxon>Neoteleostei</taxon>
        <taxon>Acanthomorphata</taxon>
        <taxon>Eupercaria</taxon>
        <taxon>Perciformes</taxon>
        <taxon>Cottioidei</taxon>
        <taxon>Cottales</taxon>
        <taxon>Liparidae</taxon>
        <taxon>Liparis</taxon>
    </lineage>
</organism>
<feature type="compositionally biased region" description="Basic and acidic residues" evidence="1">
    <location>
        <begin position="1"/>
        <end position="29"/>
    </location>
</feature>
<dbReference type="EMBL" id="SRLO01000520">
    <property type="protein sequence ID" value="TNN53289.1"/>
    <property type="molecule type" value="Genomic_DNA"/>
</dbReference>
<dbReference type="AlphaFoldDB" id="A0A4Z2GIW5"/>
<keyword evidence="3" id="KW-1185">Reference proteome</keyword>
<evidence type="ECO:0000256" key="1">
    <source>
        <dbReference type="SAM" id="MobiDB-lite"/>
    </source>
</evidence>
<feature type="region of interest" description="Disordered" evidence="1">
    <location>
        <begin position="1"/>
        <end position="38"/>
    </location>
</feature>
<protein>
    <submittedName>
        <fullName evidence="2">Uncharacterized protein</fullName>
    </submittedName>
</protein>
<proteinExistence type="predicted"/>
<sequence length="76" mass="8157">MTYQEAHEVKGEDSGDPTKRQALEHRAADPSRATQQETLGAVTVTDEASSGHDEASASRTPGNLLLILKVCQKILP</sequence>
<reference evidence="2 3" key="1">
    <citation type="submission" date="2019-03" db="EMBL/GenBank/DDBJ databases">
        <title>First draft genome of Liparis tanakae, snailfish: a comprehensive survey of snailfish specific genes.</title>
        <authorList>
            <person name="Kim W."/>
            <person name="Song I."/>
            <person name="Jeong J.-H."/>
            <person name="Kim D."/>
            <person name="Kim S."/>
            <person name="Ryu S."/>
            <person name="Song J.Y."/>
            <person name="Lee S.K."/>
        </authorList>
    </citation>
    <scope>NUCLEOTIDE SEQUENCE [LARGE SCALE GENOMIC DNA]</scope>
    <source>
        <tissue evidence="2">Muscle</tissue>
    </source>
</reference>
<accession>A0A4Z2GIW5</accession>
<evidence type="ECO:0000313" key="2">
    <source>
        <dbReference type="EMBL" id="TNN53289.1"/>
    </source>
</evidence>
<gene>
    <name evidence="2" type="ORF">EYF80_036523</name>
</gene>
<evidence type="ECO:0000313" key="3">
    <source>
        <dbReference type="Proteomes" id="UP000314294"/>
    </source>
</evidence>
<dbReference type="Proteomes" id="UP000314294">
    <property type="component" value="Unassembled WGS sequence"/>
</dbReference>
<name>A0A4Z2GIW5_9TELE</name>